<dbReference type="SMART" id="SM00680">
    <property type="entry name" value="CLIP"/>
    <property type="match status" value="1"/>
</dbReference>
<feature type="chain" id="PRO_5045023694" description="Peptidase S1 domain-containing protein" evidence="8">
    <location>
        <begin position="24"/>
        <end position="394"/>
    </location>
</feature>
<evidence type="ECO:0000259" key="9">
    <source>
        <dbReference type="PROSITE" id="PS50240"/>
    </source>
</evidence>
<dbReference type="InterPro" id="IPR038565">
    <property type="entry name" value="CLIP_sf"/>
</dbReference>
<sequence>MYRPVRSIVVAVCGLFAFSGGGGGGGGGGAFEVSRTLAEDPSEKGDNCLDLNGSLGTCTLPNECPWFVQNVIRVKRISYVDVPKCGFTRDDELICCPKEDDLSRLGSNGDQPQRKAAQACRNFQRGISYIAQHIIEGVEADDGEVPFIAALGYSTSEAGRKYAWGCGSSWIAKKFLLTAAHCVRANQRPIVARMGTLNLEANDDRHVQDSELKKFYPHPSYTSKSKYHDIALIELVTAFTFDQNVNMICLHTDTQDMIPTHVLKASGWGLTDTDKSRSDILLRVDLSTQPLAQCAQQYQSQVGDANGRLASGVIEQQYCAIGKRHASGKRGDSCVGDSGGPLYYADNRADRFFLVGITSFGLGCGDSASIYTRVASYLDWIEPIVWPDEASLQQ</sequence>
<dbReference type="SMART" id="SM00020">
    <property type="entry name" value="Tryp_SPc"/>
    <property type="match status" value="1"/>
</dbReference>
<dbReference type="CDD" id="cd00190">
    <property type="entry name" value="Tryp_SPc"/>
    <property type="match status" value="1"/>
</dbReference>
<dbReference type="InterPro" id="IPR001254">
    <property type="entry name" value="Trypsin_dom"/>
</dbReference>
<dbReference type="RefSeq" id="XP_062700793.1">
    <property type="nucleotide sequence ID" value="XM_062844809.1"/>
</dbReference>
<evidence type="ECO:0000256" key="7">
    <source>
        <dbReference type="RuleBase" id="RU363034"/>
    </source>
</evidence>
<dbReference type="InterPro" id="IPR043504">
    <property type="entry name" value="Peptidase_S1_PA_chymotrypsin"/>
</dbReference>
<reference evidence="10" key="2">
    <citation type="submission" date="2025-05" db="UniProtKB">
        <authorList>
            <consortium name="EnsemblMetazoa"/>
        </authorList>
    </citation>
    <scope>IDENTIFICATION</scope>
    <source>
        <strain evidence="10">Foshan</strain>
    </source>
</reference>
<dbReference type="PANTHER" id="PTHR24260">
    <property type="match status" value="1"/>
</dbReference>
<dbReference type="InterPro" id="IPR051333">
    <property type="entry name" value="CLIP_Serine_Protease"/>
</dbReference>
<dbReference type="PROSITE" id="PS00134">
    <property type="entry name" value="TRYPSIN_HIS"/>
    <property type="match status" value="1"/>
</dbReference>
<keyword evidence="5" id="KW-1015">Disulfide bond</keyword>
<dbReference type="PROSITE" id="PS50240">
    <property type="entry name" value="TRYPSIN_DOM"/>
    <property type="match status" value="1"/>
</dbReference>
<evidence type="ECO:0000256" key="3">
    <source>
        <dbReference type="ARBA" id="ARBA00022801"/>
    </source>
</evidence>
<dbReference type="InterPro" id="IPR018114">
    <property type="entry name" value="TRYPSIN_HIS"/>
</dbReference>
<evidence type="ECO:0000256" key="2">
    <source>
        <dbReference type="ARBA" id="ARBA00022729"/>
    </source>
</evidence>
<comment type="similarity">
    <text evidence="6">Belongs to the peptidase S1 family. CLIP subfamily.</text>
</comment>
<dbReference type="EnsemblMetazoa" id="AALFPA23_023333.R34701">
    <property type="protein sequence ID" value="AALFPA23_023333.P34701"/>
    <property type="gene ID" value="AALFPA23_023333"/>
</dbReference>
<feature type="signal peptide" evidence="8">
    <location>
        <begin position="1"/>
        <end position="23"/>
    </location>
</feature>
<dbReference type="Pfam" id="PF00089">
    <property type="entry name" value="Trypsin"/>
    <property type="match status" value="1"/>
</dbReference>
<protein>
    <recommendedName>
        <fullName evidence="9">Peptidase S1 domain-containing protein</fullName>
    </recommendedName>
</protein>
<name>A0ABM2A0J1_AEDAL</name>
<dbReference type="PANTHER" id="PTHR24260:SF147">
    <property type="entry name" value="EG:BACR7A4.3 PROTEIN-RELATED"/>
    <property type="match status" value="1"/>
</dbReference>
<evidence type="ECO:0000256" key="5">
    <source>
        <dbReference type="ARBA" id="ARBA00023157"/>
    </source>
</evidence>
<evidence type="ECO:0000256" key="6">
    <source>
        <dbReference type="ARBA" id="ARBA00024195"/>
    </source>
</evidence>
<dbReference type="EnsemblMetazoa" id="AALFPA23_023333.R34699">
    <property type="protein sequence ID" value="AALFPA23_023333.P34699"/>
    <property type="gene ID" value="AALFPA23_023333"/>
</dbReference>
<dbReference type="InterPro" id="IPR022700">
    <property type="entry name" value="CLIP"/>
</dbReference>
<proteinExistence type="inferred from homology"/>
<evidence type="ECO:0000256" key="4">
    <source>
        <dbReference type="ARBA" id="ARBA00022825"/>
    </source>
</evidence>
<dbReference type="PROSITE" id="PS00135">
    <property type="entry name" value="TRYPSIN_SER"/>
    <property type="match status" value="1"/>
</dbReference>
<dbReference type="EnsemblMetazoa" id="AALFPA23_023333.R34697">
    <property type="protein sequence ID" value="AALFPA23_023333.P34697"/>
    <property type="gene ID" value="AALFPA23_023333"/>
</dbReference>
<dbReference type="InterPro" id="IPR009003">
    <property type="entry name" value="Peptidase_S1_PA"/>
</dbReference>
<dbReference type="RefSeq" id="XP_029733234.2">
    <property type="nucleotide sequence ID" value="XM_029877374.2"/>
</dbReference>
<dbReference type="RefSeq" id="XP_029733236.2">
    <property type="nucleotide sequence ID" value="XM_029877376.2"/>
</dbReference>
<dbReference type="Gene3D" id="2.40.10.10">
    <property type="entry name" value="Trypsin-like serine proteases"/>
    <property type="match status" value="1"/>
</dbReference>
<dbReference type="RefSeq" id="XP_029733231.2">
    <property type="nucleotide sequence ID" value="XM_029877371.2"/>
</dbReference>
<evidence type="ECO:0000313" key="11">
    <source>
        <dbReference type="Proteomes" id="UP000069940"/>
    </source>
</evidence>
<keyword evidence="11" id="KW-1185">Reference proteome</keyword>
<dbReference type="RefSeq" id="XP_062700791.1">
    <property type="nucleotide sequence ID" value="XM_062844807.1"/>
</dbReference>
<dbReference type="EnsemblMetazoa" id="AALFPA23_023333.R34702">
    <property type="protein sequence ID" value="AALFPA23_023333.P34702"/>
    <property type="gene ID" value="AALFPA23_023333"/>
</dbReference>
<dbReference type="SUPFAM" id="SSF50494">
    <property type="entry name" value="Trypsin-like serine proteases"/>
    <property type="match status" value="1"/>
</dbReference>
<dbReference type="InterPro" id="IPR001314">
    <property type="entry name" value="Peptidase_S1A"/>
</dbReference>
<dbReference type="RefSeq" id="XP_062700792.1">
    <property type="nucleotide sequence ID" value="XM_062844808.1"/>
</dbReference>
<evidence type="ECO:0000313" key="10">
    <source>
        <dbReference type="EnsemblMetazoa" id="AALFPA23_023333.P34700"/>
    </source>
</evidence>
<dbReference type="InterPro" id="IPR033116">
    <property type="entry name" value="TRYPSIN_SER"/>
</dbReference>
<accession>A0ABM2A0J1</accession>
<organism evidence="10 11">
    <name type="scientific">Aedes albopictus</name>
    <name type="common">Asian tiger mosquito</name>
    <name type="synonym">Stegomyia albopicta</name>
    <dbReference type="NCBI Taxonomy" id="7160"/>
    <lineage>
        <taxon>Eukaryota</taxon>
        <taxon>Metazoa</taxon>
        <taxon>Ecdysozoa</taxon>
        <taxon>Arthropoda</taxon>
        <taxon>Hexapoda</taxon>
        <taxon>Insecta</taxon>
        <taxon>Pterygota</taxon>
        <taxon>Neoptera</taxon>
        <taxon>Endopterygota</taxon>
        <taxon>Diptera</taxon>
        <taxon>Nematocera</taxon>
        <taxon>Culicoidea</taxon>
        <taxon>Culicidae</taxon>
        <taxon>Culicinae</taxon>
        <taxon>Aedini</taxon>
        <taxon>Aedes</taxon>
        <taxon>Stegomyia</taxon>
    </lineage>
</organism>
<keyword evidence="3 7" id="KW-0378">Hydrolase</keyword>
<dbReference type="EnsemblMetazoa" id="AALFPA23_023333.R34698">
    <property type="protein sequence ID" value="AALFPA23_023333.P34698"/>
    <property type="gene ID" value="AALFPA23_023333"/>
</dbReference>
<keyword evidence="4 7" id="KW-0720">Serine protease</keyword>
<dbReference type="Proteomes" id="UP000069940">
    <property type="component" value="Unassembled WGS sequence"/>
</dbReference>
<keyword evidence="2 8" id="KW-0732">Signal</keyword>
<evidence type="ECO:0000256" key="8">
    <source>
        <dbReference type="SAM" id="SignalP"/>
    </source>
</evidence>
<dbReference type="Gene3D" id="3.30.1640.30">
    <property type="match status" value="1"/>
</dbReference>
<dbReference type="EnsemblMetazoa" id="AALFPA23_023333.R34700">
    <property type="protein sequence ID" value="AALFPA23_023333.P34700"/>
    <property type="gene ID" value="AALFPA23_023333"/>
</dbReference>
<keyword evidence="1 7" id="KW-0645">Protease</keyword>
<dbReference type="GeneID" id="109404727"/>
<dbReference type="PRINTS" id="PR00722">
    <property type="entry name" value="CHYMOTRYPSIN"/>
</dbReference>
<evidence type="ECO:0000256" key="1">
    <source>
        <dbReference type="ARBA" id="ARBA00022670"/>
    </source>
</evidence>
<feature type="domain" description="Peptidase S1" evidence="9">
    <location>
        <begin position="134"/>
        <end position="386"/>
    </location>
</feature>
<reference evidence="11" key="1">
    <citation type="journal article" date="2015" name="Proc. Natl. Acad. Sci. U.S.A.">
        <title>Genome sequence of the Asian Tiger mosquito, Aedes albopictus, reveals insights into its biology, genetics, and evolution.</title>
        <authorList>
            <person name="Chen X.G."/>
            <person name="Jiang X."/>
            <person name="Gu J."/>
            <person name="Xu M."/>
            <person name="Wu Y."/>
            <person name="Deng Y."/>
            <person name="Zhang C."/>
            <person name="Bonizzoni M."/>
            <person name="Dermauw W."/>
            <person name="Vontas J."/>
            <person name="Armbruster P."/>
            <person name="Huang X."/>
            <person name="Yang Y."/>
            <person name="Zhang H."/>
            <person name="He W."/>
            <person name="Peng H."/>
            <person name="Liu Y."/>
            <person name="Wu K."/>
            <person name="Chen J."/>
            <person name="Lirakis M."/>
            <person name="Topalis P."/>
            <person name="Van Leeuwen T."/>
            <person name="Hall A.B."/>
            <person name="Jiang X."/>
            <person name="Thorpe C."/>
            <person name="Mueller R.L."/>
            <person name="Sun C."/>
            <person name="Waterhouse R.M."/>
            <person name="Yan G."/>
            <person name="Tu Z.J."/>
            <person name="Fang X."/>
            <person name="James A.A."/>
        </authorList>
    </citation>
    <scope>NUCLEOTIDE SEQUENCE [LARGE SCALE GENOMIC DNA]</scope>
    <source>
        <strain evidence="11">Foshan</strain>
    </source>
</reference>